<reference evidence="8 9" key="1">
    <citation type="journal article" date="2016" name="Nat. Commun.">
        <title>Thousands of microbial genomes shed light on interconnected biogeochemical processes in an aquifer system.</title>
        <authorList>
            <person name="Anantharaman K."/>
            <person name="Brown C.T."/>
            <person name="Hug L.A."/>
            <person name="Sharon I."/>
            <person name="Castelle C.J."/>
            <person name="Probst A.J."/>
            <person name="Thomas B.C."/>
            <person name="Singh A."/>
            <person name="Wilkins M.J."/>
            <person name="Karaoz U."/>
            <person name="Brodie E.L."/>
            <person name="Williams K.H."/>
            <person name="Hubbard S.S."/>
            <person name="Banfield J.F."/>
        </authorList>
    </citation>
    <scope>NUCLEOTIDE SEQUENCE [LARGE SCALE GENOMIC DNA]</scope>
</reference>
<evidence type="ECO:0000256" key="5">
    <source>
        <dbReference type="ARBA" id="ARBA00022801"/>
    </source>
</evidence>
<evidence type="ECO:0000313" key="9">
    <source>
        <dbReference type="Proteomes" id="UP000176834"/>
    </source>
</evidence>
<dbReference type="SUPFAM" id="SSF54786">
    <property type="entry name" value="YcfA/nrd intein domain"/>
    <property type="match status" value="1"/>
</dbReference>
<dbReference type="GO" id="GO:0016787">
    <property type="term" value="F:hydrolase activity"/>
    <property type="evidence" value="ECO:0007669"/>
    <property type="project" value="UniProtKB-KW"/>
</dbReference>
<evidence type="ECO:0008006" key="10">
    <source>
        <dbReference type="Google" id="ProtNLM"/>
    </source>
</evidence>
<keyword evidence="4" id="KW-0255">Endonuclease</keyword>
<dbReference type="InterPro" id="IPR012933">
    <property type="entry name" value="HicA_mRNA_interferase"/>
</dbReference>
<gene>
    <name evidence="8" type="ORF">A3B86_00660</name>
</gene>
<comment type="similarity">
    <text evidence="1">Belongs to the HicA mRNA interferase family.</text>
</comment>
<dbReference type="EMBL" id="MGJN01000004">
    <property type="protein sequence ID" value="OGN07591.1"/>
    <property type="molecule type" value="Genomic_DNA"/>
</dbReference>
<dbReference type="AlphaFoldDB" id="A0A1F8F379"/>
<sequence length="78" mass="9128">MSILPMLNYSAIVRVLLKAGFFVVRQKGSHVFLRHFKDHNRFATVPRHTRDISRKDLASILRQSKIPVQEFLRLLGKK</sequence>
<keyword evidence="2" id="KW-1277">Toxin-antitoxin system</keyword>
<evidence type="ECO:0000256" key="4">
    <source>
        <dbReference type="ARBA" id="ARBA00022759"/>
    </source>
</evidence>
<keyword evidence="5" id="KW-0378">Hydrolase</keyword>
<dbReference type="Gene3D" id="3.30.920.30">
    <property type="entry name" value="Hypothetical protein"/>
    <property type="match status" value="1"/>
</dbReference>
<name>A0A1F8F379_9BACT</name>
<keyword evidence="3" id="KW-0540">Nuclease</keyword>
<dbReference type="Pfam" id="PF07927">
    <property type="entry name" value="HicA_toxin"/>
    <property type="match status" value="1"/>
</dbReference>
<comment type="caution">
    <text evidence="8">The sequence shown here is derived from an EMBL/GenBank/DDBJ whole genome shotgun (WGS) entry which is preliminary data.</text>
</comment>
<dbReference type="Proteomes" id="UP000176834">
    <property type="component" value="Unassembled WGS sequence"/>
</dbReference>
<keyword evidence="6" id="KW-0694">RNA-binding</keyword>
<accession>A0A1F8F379</accession>
<protein>
    <recommendedName>
        <fullName evidence="10">Addiction module toxin, HicA family</fullName>
    </recommendedName>
</protein>
<dbReference type="InterPro" id="IPR038570">
    <property type="entry name" value="HicA_sf"/>
</dbReference>
<proteinExistence type="inferred from homology"/>
<evidence type="ECO:0000313" key="8">
    <source>
        <dbReference type="EMBL" id="OGN07591.1"/>
    </source>
</evidence>
<keyword evidence="7" id="KW-0346">Stress response</keyword>
<evidence type="ECO:0000256" key="3">
    <source>
        <dbReference type="ARBA" id="ARBA00022722"/>
    </source>
</evidence>
<evidence type="ECO:0000256" key="7">
    <source>
        <dbReference type="ARBA" id="ARBA00023016"/>
    </source>
</evidence>
<dbReference type="GO" id="GO:0003729">
    <property type="term" value="F:mRNA binding"/>
    <property type="evidence" value="ECO:0007669"/>
    <property type="project" value="InterPro"/>
</dbReference>
<dbReference type="GO" id="GO:0004519">
    <property type="term" value="F:endonuclease activity"/>
    <property type="evidence" value="ECO:0007669"/>
    <property type="project" value="UniProtKB-KW"/>
</dbReference>
<evidence type="ECO:0000256" key="6">
    <source>
        <dbReference type="ARBA" id="ARBA00022884"/>
    </source>
</evidence>
<evidence type="ECO:0000256" key="1">
    <source>
        <dbReference type="ARBA" id="ARBA00006620"/>
    </source>
</evidence>
<organism evidence="8 9">
    <name type="scientific">Candidatus Yanofskybacteria bacterium RIFCSPHIGHO2_02_FULL_38_22b</name>
    <dbReference type="NCBI Taxonomy" id="1802673"/>
    <lineage>
        <taxon>Bacteria</taxon>
        <taxon>Candidatus Yanofskyibacteriota</taxon>
    </lineage>
</organism>
<evidence type="ECO:0000256" key="2">
    <source>
        <dbReference type="ARBA" id="ARBA00022649"/>
    </source>
</evidence>